<proteinExistence type="predicted"/>
<gene>
    <name evidence="1" type="ORF">HPB50_002503</name>
</gene>
<dbReference type="EMBL" id="CM023484">
    <property type="protein sequence ID" value="KAH6932009.1"/>
    <property type="molecule type" value="Genomic_DNA"/>
</dbReference>
<evidence type="ECO:0000313" key="1">
    <source>
        <dbReference type="EMBL" id="KAH6932009.1"/>
    </source>
</evidence>
<name>A0ACB7SDM4_HYAAI</name>
<organism evidence="1 2">
    <name type="scientific">Hyalomma asiaticum</name>
    <name type="common">Tick</name>
    <dbReference type="NCBI Taxonomy" id="266040"/>
    <lineage>
        <taxon>Eukaryota</taxon>
        <taxon>Metazoa</taxon>
        <taxon>Ecdysozoa</taxon>
        <taxon>Arthropoda</taxon>
        <taxon>Chelicerata</taxon>
        <taxon>Arachnida</taxon>
        <taxon>Acari</taxon>
        <taxon>Parasitiformes</taxon>
        <taxon>Ixodida</taxon>
        <taxon>Ixodoidea</taxon>
        <taxon>Ixodidae</taxon>
        <taxon>Hyalomminae</taxon>
        <taxon>Hyalomma</taxon>
    </lineage>
</organism>
<comment type="caution">
    <text evidence="1">The sequence shown here is derived from an EMBL/GenBank/DDBJ whole genome shotgun (WGS) entry which is preliminary data.</text>
</comment>
<protein>
    <submittedName>
        <fullName evidence="1">Uncharacterized protein</fullName>
    </submittedName>
</protein>
<evidence type="ECO:0000313" key="2">
    <source>
        <dbReference type="Proteomes" id="UP000821845"/>
    </source>
</evidence>
<sequence length="310" mass="34321">MSGEASGLVKTPSGCRNQQGANAGGMNMWKFSAAFQIVFQCRAQNDLFGIGRSTVNVTYREFCKAVIDLLEKEWLRMVRPDEMKEHMKEFFAFSGFPPGIGALDGCHFGVSAPKEDAVDYHNYKGWYSIILLALVDHMYRFRHINIGAPGKCHDANVYGRSKLSALVEGGHFASPVAVIQGVEVQPIILCDQAFPLSTNLLKPYANALPDTPERSFNYNLSKTRPIVENAFGRLKARFRFIMKRMECTLANAKLAVRASCILHNVCEALRDSAEQQWEQEASAFDALYEQPSHITTASSGEGDAVRGALA</sequence>
<accession>A0ACB7SDM4</accession>
<reference evidence="1" key="1">
    <citation type="submission" date="2020-05" db="EMBL/GenBank/DDBJ databases">
        <title>Large-scale comparative analyses of tick genomes elucidate their genetic diversity and vector capacities.</title>
        <authorList>
            <person name="Jia N."/>
            <person name="Wang J."/>
            <person name="Shi W."/>
            <person name="Du L."/>
            <person name="Sun Y."/>
            <person name="Zhan W."/>
            <person name="Jiang J."/>
            <person name="Wang Q."/>
            <person name="Zhang B."/>
            <person name="Ji P."/>
            <person name="Sakyi L.B."/>
            <person name="Cui X."/>
            <person name="Yuan T."/>
            <person name="Jiang B."/>
            <person name="Yang W."/>
            <person name="Lam T.T.-Y."/>
            <person name="Chang Q."/>
            <person name="Ding S."/>
            <person name="Wang X."/>
            <person name="Zhu J."/>
            <person name="Ruan X."/>
            <person name="Zhao L."/>
            <person name="Wei J."/>
            <person name="Que T."/>
            <person name="Du C."/>
            <person name="Cheng J."/>
            <person name="Dai P."/>
            <person name="Han X."/>
            <person name="Huang E."/>
            <person name="Gao Y."/>
            <person name="Liu J."/>
            <person name="Shao H."/>
            <person name="Ye R."/>
            <person name="Li L."/>
            <person name="Wei W."/>
            <person name="Wang X."/>
            <person name="Wang C."/>
            <person name="Yang T."/>
            <person name="Huo Q."/>
            <person name="Li W."/>
            <person name="Guo W."/>
            <person name="Chen H."/>
            <person name="Zhou L."/>
            <person name="Ni X."/>
            <person name="Tian J."/>
            <person name="Zhou Y."/>
            <person name="Sheng Y."/>
            <person name="Liu T."/>
            <person name="Pan Y."/>
            <person name="Xia L."/>
            <person name="Li J."/>
            <person name="Zhao F."/>
            <person name="Cao W."/>
        </authorList>
    </citation>
    <scope>NUCLEOTIDE SEQUENCE</scope>
    <source>
        <strain evidence="1">Hyas-2018</strain>
    </source>
</reference>
<dbReference type="Proteomes" id="UP000821845">
    <property type="component" value="Chromosome 4"/>
</dbReference>
<keyword evidence="2" id="KW-1185">Reference proteome</keyword>